<keyword evidence="4" id="KW-1185">Reference proteome</keyword>
<feature type="region of interest" description="Disordered" evidence="1">
    <location>
        <begin position="128"/>
        <end position="193"/>
    </location>
</feature>
<comment type="caution">
    <text evidence="3">The sequence shown here is derived from an EMBL/GenBank/DDBJ whole genome shotgun (WGS) entry which is preliminary data.</text>
</comment>
<feature type="compositionally biased region" description="Basic and acidic residues" evidence="1">
    <location>
        <begin position="309"/>
        <end position="318"/>
    </location>
</feature>
<feature type="signal peptide" evidence="2">
    <location>
        <begin position="1"/>
        <end position="22"/>
    </location>
</feature>
<protein>
    <submittedName>
        <fullName evidence="3">Uncharacterized protein</fullName>
    </submittedName>
</protein>
<evidence type="ECO:0000313" key="4">
    <source>
        <dbReference type="Proteomes" id="UP000306196"/>
    </source>
</evidence>
<feature type="region of interest" description="Disordered" evidence="1">
    <location>
        <begin position="299"/>
        <end position="318"/>
    </location>
</feature>
<organism evidence="3 4">
    <name type="scientific">Phragmitibacter flavus</name>
    <dbReference type="NCBI Taxonomy" id="2576071"/>
    <lineage>
        <taxon>Bacteria</taxon>
        <taxon>Pseudomonadati</taxon>
        <taxon>Verrucomicrobiota</taxon>
        <taxon>Verrucomicrobiia</taxon>
        <taxon>Verrucomicrobiales</taxon>
        <taxon>Verrucomicrobiaceae</taxon>
        <taxon>Phragmitibacter</taxon>
    </lineage>
</organism>
<accession>A0A5R8K8E0</accession>
<evidence type="ECO:0000256" key="2">
    <source>
        <dbReference type="SAM" id="SignalP"/>
    </source>
</evidence>
<evidence type="ECO:0000313" key="3">
    <source>
        <dbReference type="EMBL" id="TLD68576.1"/>
    </source>
</evidence>
<reference evidence="3 4" key="1">
    <citation type="submission" date="2019-05" db="EMBL/GenBank/DDBJ databases">
        <title>Verrucobacter flavum gen. nov., sp. nov. a new member of the family Verrucomicrobiaceae.</title>
        <authorList>
            <person name="Szuroczki S."/>
            <person name="Abbaszade G."/>
            <person name="Szabo A."/>
            <person name="Felfoldi T."/>
            <person name="Schumann P."/>
            <person name="Boka K."/>
            <person name="Keki Z."/>
            <person name="Toumi M."/>
            <person name="Toth E."/>
        </authorList>
    </citation>
    <scope>NUCLEOTIDE SEQUENCE [LARGE SCALE GENOMIC DNA]</scope>
    <source>
        <strain evidence="3 4">MG-N-17</strain>
    </source>
</reference>
<feature type="chain" id="PRO_5024346383" evidence="2">
    <location>
        <begin position="23"/>
        <end position="318"/>
    </location>
</feature>
<evidence type="ECO:0000256" key="1">
    <source>
        <dbReference type="SAM" id="MobiDB-lite"/>
    </source>
</evidence>
<gene>
    <name evidence="3" type="ORF">FEM03_21905</name>
</gene>
<proteinExistence type="predicted"/>
<dbReference type="EMBL" id="VAUV01000022">
    <property type="protein sequence ID" value="TLD68576.1"/>
    <property type="molecule type" value="Genomic_DNA"/>
</dbReference>
<keyword evidence="2" id="KW-0732">Signal</keyword>
<dbReference type="RefSeq" id="WP_138088453.1">
    <property type="nucleotide sequence ID" value="NZ_VAUV01000022.1"/>
</dbReference>
<dbReference type="Proteomes" id="UP000306196">
    <property type="component" value="Unassembled WGS sequence"/>
</dbReference>
<feature type="compositionally biased region" description="Polar residues" evidence="1">
    <location>
        <begin position="162"/>
        <end position="171"/>
    </location>
</feature>
<dbReference type="OrthoDB" id="8852666at2"/>
<dbReference type="AlphaFoldDB" id="A0A5R8K8E0"/>
<name>A0A5R8K8E0_9BACT</name>
<sequence>MKNTALATLSALLFTFATAAHAGSVTLPDIEGVLKSNPRFIAILDTLGFEQNGTSNRLGRHYGTVGGARVGPYTFKARANQASGPTVFNVILHTNWHLEDNDGNTFIGDPPEPPSDNRPLHIRERLTRIEINDNTTPPNTPAGKPRQPSRHDPKPPGRTPDQDQSSTNTEPNMPHQPPAGPSPNHNNTTGSTTLSGTFAQGDYLYAAEYYCDNYLVKLKAGDTLQATLSSVDAIPEIMTRKNQWTGSKGPRHSPQIPGEPAQITYTAEAEDALILLITNKNKHTPGTYQLAITINGQPLTPPNPLPAPHTDKRIIPLN</sequence>